<dbReference type="PIRSF" id="PIRSF003107">
    <property type="entry name" value="PhoU"/>
    <property type="match status" value="1"/>
</dbReference>
<dbReference type="eggNOG" id="COG0704">
    <property type="taxonomic scope" value="Bacteria"/>
</dbReference>
<evidence type="ECO:0000256" key="6">
    <source>
        <dbReference type="PIRNR" id="PIRNR003107"/>
    </source>
</evidence>
<reference evidence="8 9" key="1">
    <citation type="journal article" date="2012" name="J. Bacteriol.">
        <title>Genome Sequence of Idiomarina xiamenensis Type Strain 10-D-4.</title>
        <authorList>
            <person name="Lai Q."/>
            <person name="Wang L."/>
            <person name="Wang W."/>
            <person name="Shao Z."/>
        </authorList>
    </citation>
    <scope>NUCLEOTIDE SEQUENCE [LARGE SCALE GENOMIC DNA]</scope>
    <source>
        <strain evidence="8 9">10-D-4</strain>
    </source>
</reference>
<comment type="caution">
    <text evidence="8">The sequence shown here is derived from an EMBL/GenBank/DDBJ whole genome shotgun (WGS) entry which is preliminary data.</text>
</comment>
<comment type="function">
    <text evidence="6">Plays a role in the regulation of phosphate uptake.</text>
</comment>
<dbReference type="OrthoDB" id="9814256at2"/>
<accession>K2KYL2</accession>
<evidence type="ECO:0000256" key="3">
    <source>
        <dbReference type="ARBA" id="ARBA00022448"/>
    </source>
</evidence>
<dbReference type="GO" id="GO:0006817">
    <property type="term" value="P:phosphate ion transport"/>
    <property type="evidence" value="ECO:0007669"/>
    <property type="project" value="UniProtKB-KW"/>
</dbReference>
<feature type="domain" description="PhoU" evidence="7">
    <location>
        <begin position="27"/>
        <end position="113"/>
    </location>
</feature>
<dbReference type="AlphaFoldDB" id="K2KYL2"/>
<evidence type="ECO:0000313" key="9">
    <source>
        <dbReference type="Proteomes" id="UP000014115"/>
    </source>
</evidence>
<evidence type="ECO:0000256" key="2">
    <source>
        <dbReference type="ARBA" id="ARBA00008107"/>
    </source>
</evidence>
<dbReference type="STRING" id="740709.A10D4_01005"/>
<dbReference type="InterPro" id="IPR038078">
    <property type="entry name" value="PhoU-like_sf"/>
</dbReference>
<dbReference type="GO" id="GO:0045936">
    <property type="term" value="P:negative regulation of phosphate metabolic process"/>
    <property type="evidence" value="ECO:0007669"/>
    <property type="project" value="InterPro"/>
</dbReference>
<dbReference type="FunFam" id="1.20.58.220:FF:000001">
    <property type="entry name" value="Phosphate-specific transport system accessory protein PhoU"/>
    <property type="match status" value="1"/>
</dbReference>
<dbReference type="SUPFAM" id="SSF109755">
    <property type="entry name" value="PhoU-like"/>
    <property type="match status" value="1"/>
</dbReference>
<evidence type="ECO:0000256" key="1">
    <source>
        <dbReference type="ARBA" id="ARBA00004496"/>
    </source>
</evidence>
<evidence type="ECO:0000259" key="7">
    <source>
        <dbReference type="Pfam" id="PF01895"/>
    </source>
</evidence>
<dbReference type="PANTHER" id="PTHR42930:SF3">
    <property type="entry name" value="PHOSPHATE-SPECIFIC TRANSPORT SYSTEM ACCESSORY PROTEIN PHOU"/>
    <property type="match status" value="1"/>
</dbReference>
<dbReference type="GO" id="GO:0030643">
    <property type="term" value="P:intracellular phosphate ion homeostasis"/>
    <property type="evidence" value="ECO:0007669"/>
    <property type="project" value="InterPro"/>
</dbReference>
<dbReference type="InterPro" id="IPR028366">
    <property type="entry name" value="PhoU"/>
</dbReference>
<feature type="domain" description="PhoU" evidence="7">
    <location>
        <begin position="130"/>
        <end position="214"/>
    </location>
</feature>
<keyword evidence="5 6" id="KW-0592">Phosphate transport</keyword>
<dbReference type="Proteomes" id="UP000014115">
    <property type="component" value="Unassembled WGS sequence"/>
</dbReference>
<keyword evidence="4 6" id="KW-0963">Cytoplasm</keyword>
<dbReference type="NCBIfam" id="NF008332">
    <property type="entry name" value="PRK11115.1"/>
    <property type="match status" value="1"/>
</dbReference>
<organism evidence="8 9">
    <name type="scientific">Idiomarina xiamenensis 10-D-4</name>
    <dbReference type="NCBI Taxonomy" id="740709"/>
    <lineage>
        <taxon>Bacteria</taxon>
        <taxon>Pseudomonadati</taxon>
        <taxon>Pseudomonadota</taxon>
        <taxon>Gammaproteobacteria</taxon>
        <taxon>Alteromonadales</taxon>
        <taxon>Idiomarinaceae</taxon>
        <taxon>Idiomarina</taxon>
    </lineage>
</organism>
<protein>
    <recommendedName>
        <fullName evidence="6">Phosphate-specific transport system accessory protein PhoU</fullName>
    </recommendedName>
</protein>
<evidence type="ECO:0000256" key="5">
    <source>
        <dbReference type="ARBA" id="ARBA00022592"/>
    </source>
</evidence>
<dbReference type="PANTHER" id="PTHR42930">
    <property type="entry name" value="PHOSPHATE-SPECIFIC TRANSPORT SYSTEM ACCESSORY PROTEIN PHOU"/>
    <property type="match status" value="1"/>
</dbReference>
<dbReference type="InterPro" id="IPR026022">
    <property type="entry name" value="PhoU_dom"/>
</dbReference>
<evidence type="ECO:0000256" key="4">
    <source>
        <dbReference type="ARBA" id="ARBA00022490"/>
    </source>
</evidence>
<dbReference type="GO" id="GO:0005737">
    <property type="term" value="C:cytoplasm"/>
    <property type="evidence" value="ECO:0007669"/>
    <property type="project" value="UniProtKB-SubCell"/>
</dbReference>
<dbReference type="Gene3D" id="1.20.58.220">
    <property type="entry name" value="Phosphate transport system protein phou homolog 2, domain 2"/>
    <property type="match status" value="2"/>
</dbReference>
<keyword evidence="3 6" id="KW-0813">Transport</keyword>
<dbReference type="FunFam" id="1.20.58.220:FF:000002">
    <property type="entry name" value="Phosphate-specific transport system accessory protein PhoU"/>
    <property type="match status" value="1"/>
</dbReference>
<dbReference type="NCBIfam" id="TIGR02135">
    <property type="entry name" value="phoU_full"/>
    <property type="match status" value="1"/>
</dbReference>
<name>K2KYL2_9GAMM</name>
<sequence>MDANLNTSKHISGKFNEELEAVRNKVLSMGGLVEQQLHNALMAIENSDQELAERVLSSDHRVNDFEVQIDEACIQIIAKRQPAASDLRLVIAIFRTIADLERIGDEAERIARVAKESFNKDQQQFLISLENLGSQVLAMLHKVLDAFARMDIEAALEVHQQDAQADRQYEALTRQLMTYMMEDPRGIPKVMDVLWSARSLERIGDRCQNIAEYIVFFAKGKDVRHVSPESMERTVKGSASNKPASD</sequence>
<gene>
    <name evidence="8" type="ORF">A10D4_01005</name>
</gene>
<dbReference type="Pfam" id="PF01895">
    <property type="entry name" value="PhoU"/>
    <property type="match status" value="2"/>
</dbReference>
<comment type="similarity">
    <text evidence="2 6">Belongs to the PhoU family.</text>
</comment>
<comment type="subunit">
    <text evidence="6">Homodimer.</text>
</comment>
<keyword evidence="9" id="KW-1185">Reference proteome</keyword>
<comment type="subcellular location">
    <subcellularLocation>
        <location evidence="1 6">Cytoplasm</location>
    </subcellularLocation>
</comment>
<evidence type="ECO:0000313" key="8">
    <source>
        <dbReference type="EMBL" id="EKE87629.1"/>
    </source>
</evidence>
<dbReference type="EMBL" id="AMRG01000001">
    <property type="protein sequence ID" value="EKE87629.1"/>
    <property type="molecule type" value="Genomic_DNA"/>
</dbReference>
<dbReference type="PATRIC" id="fig|740709.3.peg.201"/>
<dbReference type="RefSeq" id="WP_008487145.1">
    <property type="nucleotide sequence ID" value="NZ_AMRG01000001.1"/>
</dbReference>
<proteinExistence type="inferred from homology"/>